<accession>A0A915IHE6</accession>
<evidence type="ECO:0000313" key="5">
    <source>
        <dbReference type="WBParaSite" id="nRc.2.0.1.t13229-RA"/>
    </source>
</evidence>
<name>A0A915IHE6_ROMCU</name>
<dbReference type="PANTHER" id="PTHR43757">
    <property type="entry name" value="AMINOMETHYLTRANSFERASE"/>
    <property type="match status" value="1"/>
</dbReference>
<dbReference type="InterPro" id="IPR028896">
    <property type="entry name" value="GcvT/YgfZ/DmdA"/>
</dbReference>
<dbReference type="Gene3D" id="4.10.1250.10">
    <property type="entry name" value="Aminomethyltransferase fragment"/>
    <property type="match status" value="1"/>
</dbReference>
<organism evidence="4 5">
    <name type="scientific">Romanomermis culicivorax</name>
    <name type="common">Nematode worm</name>
    <dbReference type="NCBI Taxonomy" id="13658"/>
    <lineage>
        <taxon>Eukaryota</taxon>
        <taxon>Metazoa</taxon>
        <taxon>Ecdysozoa</taxon>
        <taxon>Nematoda</taxon>
        <taxon>Enoplea</taxon>
        <taxon>Dorylaimia</taxon>
        <taxon>Mermithida</taxon>
        <taxon>Mermithoidea</taxon>
        <taxon>Mermithidae</taxon>
        <taxon>Romanomermis</taxon>
    </lineage>
</organism>
<dbReference type="GO" id="GO:0005739">
    <property type="term" value="C:mitochondrion"/>
    <property type="evidence" value="ECO:0007669"/>
    <property type="project" value="TreeGrafter"/>
</dbReference>
<dbReference type="InterPro" id="IPR032503">
    <property type="entry name" value="FAO_M"/>
</dbReference>
<feature type="domain" description="GCVT N-terminal" evidence="2">
    <location>
        <begin position="386"/>
        <end position="450"/>
    </location>
</feature>
<dbReference type="OMA" id="DHFEPMM"/>
<dbReference type="AlphaFoldDB" id="A0A915IHE6"/>
<sequence>MATTKTIREPSKFFGWLVPDEPIRFVPVCKKIIPPSDLLCMGAIVSNYFIATGMNCYGVTLAGGVGKLVSNWLLDGYPSQDVSKIDVARFLTAHSNRQYLRTRTPEVVGKNLRQAGAVFGEIMGYERPLYFSIDKGYPPPAFGEDFPLGKPVWYNYVSSEYQSCRERVAIMDMSNFSKFIISGPQDEVVSFLQRVCSADIDKPVGTSIFTGMQHERGGYVTDCTVNRMTQNEFFIVAPTVQQIRVKMWLHKHLKKRSGVVIQDVTSMYTALNVVGPLSRHLMQDLTDSKMSVSEFPAFWCREINVGCASGIKAVSITHCGELGWVLYVPNELCTWFFRGCSLVSQSLFVYGEKSRPQKILSNRLWQNSKIRNAVHICFFGPNLLLLRPEFALHVYQQIVDAGKSYGLQHAGYYTLRQLRIEKFYVYWGMDVDWTTTPTQCGRMFRVNFNKQFIGRQALIQEKKTGVKRRYVQLLLDDHNLHQDPWPQGGEPIYRNDKFCGLTTTAAYGFTLNCQPSRM</sequence>
<dbReference type="Pfam" id="PF01571">
    <property type="entry name" value="GCV_T"/>
    <property type="match status" value="2"/>
</dbReference>
<feature type="domain" description="GCVT N-terminal" evidence="2">
    <location>
        <begin position="112"/>
        <end position="331"/>
    </location>
</feature>
<dbReference type="PANTHER" id="PTHR43757:SF15">
    <property type="entry name" value="PYRUVATE DEHYDROGENASE PHOSPHATASE REGULATORY SUBUNIT, MITOCHONDRIAL-LIKE"/>
    <property type="match status" value="1"/>
</dbReference>
<evidence type="ECO:0000256" key="1">
    <source>
        <dbReference type="ARBA" id="ARBA00008609"/>
    </source>
</evidence>
<dbReference type="InterPro" id="IPR036188">
    <property type="entry name" value="FAD/NAD-bd_sf"/>
</dbReference>
<dbReference type="Pfam" id="PF16350">
    <property type="entry name" value="FAO_M"/>
    <property type="match status" value="1"/>
</dbReference>
<dbReference type="Gene3D" id="3.50.50.60">
    <property type="entry name" value="FAD/NAD(P)-binding domain"/>
    <property type="match status" value="1"/>
</dbReference>
<evidence type="ECO:0000313" key="4">
    <source>
        <dbReference type="Proteomes" id="UP000887565"/>
    </source>
</evidence>
<dbReference type="InterPro" id="IPR029043">
    <property type="entry name" value="GcvT/YgfZ_C"/>
</dbReference>
<feature type="domain" description="FAD dependent oxidoreductase central" evidence="3">
    <location>
        <begin position="75"/>
        <end position="111"/>
    </location>
</feature>
<dbReference type="WBParaSite" id="nRc.2.0.1.t13229-RA">
    <property type="protein sequence ID" value="nRc.2.0.1.t13229-RA"/>
    <property type="gene ID" value="nRc.2.0.1.g13229"/>
</dbReference>
<evidence type="ECO:0000259" key="2">
    <source>
        <dbReference type="Pfam" id="PF01571"/>
    </source>
</evidence>
<proteinExistence type="inferred from homology"/>
<reference evidence="5" key="1">
    <citation type="submission" date="2022-11" db="UniProtKB">
        <authorList>
            <consortium name="WormBaseParasite"/>
        </authorList>
    </citation>
    <scope>IDENTIFICATION</scope>
</reference>
<comment type="similarity">
    <text evidence="1">Belongs to the GcvT family.</text>
</comment>
<dbReference type="Gene3D" id="2.40.30.110">
    <property type="entry name" value="Aminomethyltransferase beta-barrel domains"/>
    <property type="match status" value="1"/>
</dbReference>
<dbReference type="SUPFAM" id="SSF103025">
    <property type="entry name" value="Folate-binding domain"/>
    <property type="match status" value="2"/>
</dbReference>
<keyword evidence="4" id="KW-1185">Reference proteome</keyword>
<dbReference type="InterPro" id="IPR027266">
    <property type="entry name" value="TrmE/GcvT-like"/>
</dbReference>
<dbReference type="InterPro" id="IPR006222">
    <property type="entry name" value="GCVT_N"/>
</dbReference>
<dbReference type="SUPFAM" id="SSF101790">
    <property type="entry name" value="Aminomethyltransferase beta-barrel domain"/>
    <property type="match status" value="1"/>
</dbReference>
<dbReference type="Proteomes" id="UP000887565">
    <property type="component" value="Unplaced"/>
</dbReference>
<protein>
    <submittedName>
        <fullName evidence="5">Uncharacterized protein</fullName>
    </submittedName>
</protein>
<dbReference type="Gene3D" id="3.30.1360.120">
    <property type="entry name" value="Probable tRNA modification gtpase trme, domain 1"/>
    <property type="match status" value="2"/>
</dbReference>
<evidence type="ECO:0000259" key="3">
    <source>
        <dbReference type="Pfam" id="PF16350"/>
    </source>
</evidence>